<reference evidence="1 2" key="1">
    <citation type="journal article" date="2011" name="Stand. Genomic Sci.">
        <title>Complete genome sequence of 'Thioalkalivibrio sulfidophilus' HL-EbGr7.</title>
        <authorList>
            <person name="Muyzer G."/>
            <person name="Sorokin D.Y."/>
            <person name="Mavromatis K."/>
            <person name="Lapidus A."/>
            <person name="Clum A."/>
            <person name="Ivanova N."/>
            <person name="Pati A."/>
            <person name="d'Haeseleer P."/>
            <person name="Woyke T."/>
            <person name="Kyrpides N.C."/>
        </authorList>
    </citation>
    <scope>NUCLEOTIDE SEQUENCE [LARGE SCALE GENOMIC DNA]</scope>
    <source>
        <strain evidence="1 2">HL-EbGR7</strain>
    </source>
</reference>
<dbReference type="AlphaFoldDB" id="B8GUY2"/>
<keyword evidence="2" id="KW-1185">Reference proteome</keyword>
<evidence type="ECO:0000313" key="1">
    <source>
        <dbReference type="EMBL" id="ACL71493.1"/>
    </source>
</evidence>
<dbReference type="EMBL" id="CP001339">
    <property type="protein sequence ID" value="ACL71493.1"/>
    <property type="molecule type" value="Genomic_DNA"/>
</dbReference>
<protein>
    <submittedName>
        <fullName evidence="1">Uncharacterized protein</fullName>
    </submittedName>
</protein>
<dbReference type="KEGG" id="tgr:Tgr7_0395"/>
<name>B8GUY2_THISH</name>
<dbReference type="STRING" id="396588.Tgr7_0395"/>
<accession>B8GUY2</accession>
<organism evidence="1 2">
    <name type="scientific">Thioalkalivibrio sulfidiphilus (strain HL-EbGR7)</name>
    <dbReference type="NCBI Taxonomy" id="396588"/>
    <lineage>
        <taxon>Bacteria</taxon>
        <taxon>Pseudomonadati</taxon>
        <taxon>Pseudomonadota</taxon>
        <taxon>Gammaproteobacteria</taxon>
        <taxon>Chromatiales</taxon>
        <taxon>Ectothiorhodospiraceae</taxon>
        <taxon>Thioalkalivibrio</taxon>
    </lineage>
</organism>
<evidence type="ECO:0000313" key="2">
    <source>
        <dbReference type="Proteomes" id="UP000002383"/>
    </source>
</evidence>
<proteinExistence type="predicted"/>
<gene>
    <name evidence="1" type="ordered locus">Tgr7_0395</name>
</gene>
<dbReference type="HOGENOM" id="CLU_569771_0_0_6"/>
<sequence length="479" mass="49977">MQGVMDSGVYTHGETEHPPDLTYLQDPSWCSPFAITAPGGDWGARLAMDIGVTWCTRAASTPPHGTLAPAGRVLLLYEPVQDAATEIFGIRAATQSNGRVRAFRIGSDLRIQIQWAEFGVILERNYPIPTGLTWIEIVWDITVDTPDLADGLRCRVWPFGASVPALDAPTVVVGTAGTYDPLVQLSLGNGDAETPWLVGQIIVSDDPGEDLSAYVDTIVYPGEGPGDALDVGGAYHSLRSPEIQLIQGHVLSVGGVRHGHTAEAADLVQAAVLAVAGALHGHTSGSPALSQAATLTVAGALHGHTAAAVVLTQAGLLDVLAAWHGHTSTAPAVTTEAMLDVGAAHHGHFAQDAQLTQAHLLVVGDAVHGHRVESVTLSEALLLEIGSALHGHTVQGVALTQGHVLAVAGAVHALTSDAIDGMPTDAVLVVDNAVHAHIAQQVALFDPLATVDLGNRIFVVQAEDRLFVVQAEDRIGRVH</sequence>
<dbReference type="Proteomes" id="UP000002383">
    <property type="component" value="Chromosome"/>
</dbReference>